<evidence type="ECO:0000256" key="3">
    <source>
        <dbReference type="ARBA" id="ARBA00022490"/>
    </source>
</evidence>
<dbReference type="EMBL" id="MABE01000481">
    <property type="protein sequence ID" value="OUS39980.1"/>
    <property type="molecule type" value="Genomic_DNA"/>
</dbReference>
<dbReference type="GO" id="GO:0003727">
    <property type="term" value="F:single-stranded RNA binding"/>
    <property type="evidence" value="ECO:0007669"/>
    <property type="project" value="TreeGrafter"/>
</dbReference>
<dbReference type="InterPro" id="IPR007358">
    <property type="entry name" value="Nucleoid_associated_NdpA"/>
</dbReference>
<accession>A0A1Y5HSF2</accession>
<gene>
    <name evidence="4" type="ORF">A9R00_08360</name>
</gene>
<dbReference type="PANTHER" id="PTHR38772:SF1">
    <property type="entry name" value="NUCLEOID-ASSOCIATED PROTEIN YEJK"/>
    <property type="match status" value="1"/>
</dbReference>
<organism evidence="4 5">
    <name type="scientific">Oleispira antarctica</name>
    <dbReference type="NCBI Taxonomy" id="188908"/>
    <lineage>
        <taxon>Bacteria</taxon>
        <taxon>Pseudomonadati</taxon>
        <taxon>Pseudomonadota</taxon>
        <taxon>Gammaproteobacteria</taxon>
        <taxon>Oceanospirillales</taxon>
        <taxon>Oceanospirillaceae</taxon>
        <taxon>Oleispira</taxon>
    </lineage>
</organism>
<protein>
    <recommendedName>
        <fullName evidence="6">Nucleoid-associated protein YejK</fullName>
    </recommendedName>
</protein>
<dbReference type="Pfam" id="PF04245">
    <property type="entry name" value="NA37"/>
    <property type="match status" value="1"/>
</dbReference>
<reference evidence="5" key="1">
    <citation type="journal article" date="2017" name="Proc. Natl. Acad. Sci. U.S.A.">
        <title>Simulation of Deepwater Horizon oil plume reveals substrate specialization within a complex community of hydrocarbon degraders.</title>
        <authorList>
            <person name="Hu P."/>
            <person name="Dubinsky E.A."/>
            <person name="Probst A.J."/>
            <person name="Wang J."/>
            <person name="Sieber C.M.K."/>
            <person name="Tom L.M."/>
            <person name="Gardinali P."/>
            <person name="Banfield J.F."/>
            <person name="Atlas R.M."/>
            <person name="Andersen G.L."/>
        </authorList>
    </citation>
    <scope>NUCLEOTIDE SEQUENCE [LARGE SCALE GENOMIC DNA]</scope>
</reference>
<comment type="similarity">
    <text evidence="2">Belongs to the YejK family.</text>
</comment>
<evidence type="ECO:0008006" key="6">
    <source>
        <dbReference type="Google" id="ProtNLM"/>
    </source>
</evidence>
<comment type="caution">
    <text evidence="4">The sequence shown here is derived from an EMBL/GenBank/DDBJ whole genome shotgun (WGS) entry which is preliminary data.</text>
</comment>
<comment type="subcellular location">
    <subcellularLocation>
        <location evidence="1">Cytoplasm</location>
        <location evidence="1">Nucleoid</location>
    </subcellularLocation>
</comment>
<dbReference type="Proteomes" id="UP000227088">
    <property type="component" value="Unassembled WGS sequence"/>
</dbReference>
<proteinExistence type="inferred from homology"/>
<dbReference type="GO" id="GO:0043590">
    <property type="term" value="C:bacterial nucleoid"/>
    <property type="evidence" value="ECO:0007669"/>
    <property type="project" value="TreeGrafter"/>
</dbReference>
<dbReference type="GO" id="GO:0003690">
    <property type="term" value="F:double-stranded DNA binding"/>
    <property type="evidence" value="ECO:0007669"/>
    <property type="project" value="TreeGrafter"/>
</dbReference>
<evidence type="ECO:0000313" key="5">
    <source>
        <dbReference type="Proteomes" id="UP000227088"/>
    </source>
</evidence>
<name>A0A1Y5HSF2_OLEAN</name>
<evidence type="ECO:0000256" key="2">
    <source>
        <dbReference type="ARBA" id="ARBA00009035"/>
    </source>
</evidence>
<dbReference type="AlphaFoldDB" id="A0A1Y5HSF2"/>
<dbReference type="PANTHER" id="PTHR38772">
    <property type="match status" value="1"/>
</dbReference>
<sequence length="352" mass="39768">THFICHQIQKDSQLPGAKVTLCETDAPVDDYSQGVMSQLRSIFVQRASKRYGRFNPEITTFKALTLDWLRDGQTFNSWSEKVAKMYADQMDNTSLEMDGYLAFIREEIADGDRLYIFHLREKSNVAFNSLMELTETRFIDFSNTGFALCLDTTELLNDGHLEYLTFCYGRGDKAVQKLFSEFSGFSDTINTEQDTEEFLQIVEAYTATMPEEEANQTRTSIVDFCVEQDKHGEAVEFKILSSQLNDQAPEKFEQFVIQKREENRLNTAISEADQTAPASAPVAKSEFIPDRKSLKNYIRYSGKNKDVTLSFAAAALGSDVSFDAANNALTIKNLPGRLLKQLKRASVSAAEE</sequence>
<feature type="non-terminal residue" evidence="4">
    <location>
        <position position="1"/>
    </location>
</feature>
<evidence type="ECO:0000313" key="4">
    <source>
        <dbReference type="EMBL" id="OUS39980.1"/>
    </source>
</evidence>
<evidence type="ECO:0000256" key="1">
    <source>
        <dbReference type="ARBA" id="ARBA00004453"/>
    </source>
</evidence>
<keyword evidence="3" id="KW-0963">Cytoplasm</keyword>